<dbReference type="Proteomes" id="UP000652013">
    <property type="component" value="Unassembled WGS sequence"/>
</dbReference>
<evidence type="ECO:0000256" key="5">
    <source>
        <dbReference type="SAM" id="MobiDB-lite"/>
    </source>
</evidence>
<keyword evidence="2" id="KW-0645">Protease</keyword>
<feature type="compositionally biased region" description="Low complexity" evidence="5">
    <location>
        <begin position="32"/>
        <end position="45"/>
    </location>
</feature>
<comment type="similarity">
    <text evidence="1">Belongs to the peptidase C40 family.</text>
</comment>
<sequence>MLHRKSTRRALTVGVAVLAVIGPVSEPPAPAAEPAAQLAPAAPTGDAGGPATGDARPAAAGDVPAGAGSLLADALAMRREAAPAARSVVRPVIHRPAAHRPVIHRPAAHRPVIHRPVVHRPALAVRPVLAARTGPVVQRRGAPAVSAIRLAAMRRVVAFARSQVGKPYRSGGIGMRAFDCSGFTMRAYSLVGVRLPHSSGRQAARARTIPWSHALPGDLVVGPGHVGIYMGRGRMIDAGTSRTGVVYRKVYRGLRTARLYS</sequence>
<accession>A0A8J3YD74</accession>
<dbReference type="GO" id="GO:0008234">
    <property type="term" value="F:cysteine-type peptidase activity"/>
    <property type="evidence" value="ECO:0007669"/>
    <property type="project" value="UniProtKB-KW"/>
</dbReference>
<dbReference type="InterPro" id="IPR000064">
    <property type="entry name" value="NLP_P60_dom"/>
</dbReference>
<comment type="caution">
    <text evidence="7">The sequence shown here is derived from an EMBL/GenBank/DDBJ whole genome shotgun (WGS) entry which is preliminary data.</text>
</comment>
<organism evidence="7 8">
    <name type="scientific">Spirilliplanes yamanashiensis</name>
    <dbReference type="NCBI Taxonomy" id="42233"/>
    <lineage>
        <taxon>Bacteria</taxon>
        <taxon>Bacillati</taxon>
        <taxon>Actinomycetota</taxon>
        <taxon>Actinomycetes</taxon>
        <taxon>Micromonosporales</taxon>
        <taxon>Micromonosporaceae</taxon>
        <taxon>Spirilliplanes</taxon>
    </lineage>
</organism>
<dbReference type="PANTHER" id="PTHR47053:SF1">
    <property type="entry name" value="MUREIN DD-ENDOPEPTIDASE MEPH-RELATED"/>
    <property type="match status" value="1"/>
</dbReference>
<dbReference type="EMBL" id="BOOY01000036">
    <property type="protein sequence ID" value="GIJ05692.1"/>
    <property type="molecule type" value="Genomic_DNA"/>
</dbReference>
<evidence type="ECO:0000256" key="1">
    <source>
        <dbReference type="ARBA" id="ARBA00007074"/>
    </source>
</evidence>
<evidence type="ECO:0000313" key="8">
    <source>
        <dbReference type="Proteomes" id="UP000652013"/>
    </source>
</evidence>
<keyword evidence="3" id="KW-0378">Hydrolase</keyword>
<reference evidence="7" key="1">
    <citation type="submission" date="2021-01" db="EMBL/GenBank/DDBJ databases">
        <title>Whole genome shotgun sequence of Spirilliplanes yamanashiensis NBRC 15828.</title>
        <authorList>
            <person name="Komaki H."/>
            <person name="Tamura T."/>
        </authorList>
    </citation>
    <scope>NUCLEOTIDE SEQUENCE</scope>
    <source>
        <strain evidence="7">NBRC 15828</strain>
    </source>
</reference>
<dbReference type="PANTHER" id="PTHR47053">
    <property type="entry name" value="MUREIN DD-ENDOPEPTIDASE MEPH-RELATED"/>
    <property type="match status" value="1"/>
</dbReference>
<evidence type="ECO:0000256" key="4">
    <source>
        <dbReference type="ARBA" id="ARBA00022807"/>
    </source>
</evidence>
<dbReference type="Gene3D" id="3.90.1720.10">
    <property type="entry name" value="endopeptidase domain like (from Nostoc punctiforme)"/>
    <property type="match status" value="1"/>
</dbReference>
<dbReference type="GO" id="GO:0006508">
    <property type="term" value="P:proteolysis"/>
    <property type="evidence" value="ECO:0007669"/>
    <property type="project" value="UniProtKB-KW"/>
</dbReference>
<evidence type="ECO:0000313" key="7">
    <source>
        <dbReference type="EMBL" id="GIJ05692.1"/>
    </source>
</evidence>
<feature type="region of interest" description="Disordered" evidence="5">
    <location>
        <begin position="28"/>
        <end position="60"/>
    </location>
</feature>
<dbReference type="InterPro" id="IPR038765">
    <property type="entry name" value="Papain-like_cys_pep_sf"/>
</dbReference>
<evidence type="ECO:0000256" key="2">
    <source>
        <dbReference type="ARBA" id="ARBA00022670"/>
    </source>
</evidence>
<dbReference type="Pfam" id="PF00877">
    <property type="entry name" value="NLPC_P60"/>
    <property type="match status" value="1"/>
</dbReference>
<evidence type="ECO:0000259" key="6">
    <source>
        <dbReference type="PROSITE" id="PS51935"/>
    </source>
</evidence>
<keyword evidence="8" id="KW-1185">Reference proteome</keyword>
<keyword evidence="4" id="KW-0788">Thiol protease</keyword>
<protein>
    <recommendedName>
        <fullName evidence="6">NlpC/P60 domain-containing protein</fullName>
    </recommendedName>
</protein>
<dbReference type="SUPFAM" id="SSF54001">
    <property type="entry name" value="Cysteine proteinases"/>
    <property type="match status" value="1"/>
</dbReference>
<dbReference type="AlphaFoldDB" id="A0A8J3YD74"/>
<gene>
    <name evidence="7" type="ORF">Sya03_50440</name>
</gene>
<evidence type="ECO:0000256" key="3">
    <source>
        <dbReference type="ARBA" id="ARBA00022801"/>
    </source>
</evidence>
<dbReference type="InterPro" id="IPR051202">
    <property type="entry name" value="Peptidase_C40"/>
</dbReference>
<dbReference type="PROSITE" id="PS51935">
    <property type="entry name" value="NLPC_P60"/>
    <property type="match status" value="1"/>
</dbReference>
<name>A0A8J3YD74_9ACTN</name>
<feature type="domain" description="NlpC/P60" evidence="6">
    <location>
        <begin position="150"/>
        <end position="261"/>
    </location>
</feature>
<proteinExistence type="inferred from homology"/>